<dbReference type="GO" id="GO:0004784">
    <property type="term" value="F:superoxide dismutase activity"/>
    <property type="evidence" value="ECO:0007669"/>
    <property type="project" value="InterPro"/>
</dbReference>
<dbReference type="SUPFAM" id="SSF109770">
    <property type="entry name" value="Nickel-containing superoxide dismutase, NiSOD"/>
    <property type="match status" value="1"/>
</dbReference>
<dbReference type="Gene3D" id="1.20.120.400">
    <property type="entry name" value="Nickel-containing superoxide dismutase"/>
    <property type="match status" value="1"/>
</dbReference>
<keyword evidence="3" id="KW-1185">Reference proteome</keyword>
<feature type="signal peptide" evidence="1">
    <location>
        <begin position="1"/>
        <end position="19"/>
    </location>
</feature>
<dbReference type="OrthoDB" id="9790847at2"/>
<dbReference type="InterPro" id="IPR036502">
    <property type="entry name" value="NiSOD_sf"/>
</dbReference>
<name>A0A517MPF5_9BACT</name>
<dbReference type="EMBL" id="CP036263">
    <property type="protein sequence ID" value="QDS96768.1"/>
    <property type="molecule type" value="Genomic_DNA"/>
</dbReference>
<accession>A0A517MPF5</accession>
<dbReference type="InterPro" id="IPR014123">
    <property type="entry name" value="Superoxide_dismutase_Ni-type"/>
</dbReference>
<protein>
    <submittedName>
        <fullName evidence="2">Nickel-containing superoxide dismutase</fullName>
    </submittedName>
</protein>
<sequence precursor="true">MKRRLLAFAMIALAAGPLAYVYAHCEVPCGIYDDDGRFTDMREDQTTIAKAITNIVDMAGTHDATGHNQLARWVTTKEDHATRTQHTIAQYFMTQRIKADDPKYVEKLTAAHGVMVAAMKCKQAADPATAEELSKAIAKFETAYSGHAHGAHGDHADHSHK</sequence>
<evidence type="ECO:0000313" key="3">
    <source>
        <dbReference type="Proteomes" id="UP000319852"/>
    </source>
</evidence>
<organism evidence="2 3">
    <name type="scientific">Adhaeretor mobilis</name>
    <dbReference type="NCBI Taxonomy" id="1930276"/>
    <lineage>
        <taxon>Bacteria</taxon>
        <taxon>Pseudomonadati</taxon>
        <taxon>Planctomycetota</taxon>
        <taxon>Planctomycetia</taxon>
        <taxon>Pirellulales</taxon>
        <taxon>Lacipirellulaceae</taxon>
        <taxon>Adhaeretor</taxon>
    </lineage>
</organism>
<dbReference type="GO" id="GO:0016151">
    <property type="term" value="F:nickel cation binding"/>
    <property type="evidence" value="ECO:0007669"/>
    <property type="project" value="InterPro"/>
</dbReference>
<feature type="chain" id="PRO_5022193661" evidence="1">
    <location>
        <begin position="20"/>
        <end position="161"/>
    </location>
</feature>
<dbReference type="Pfam" id="PF09055">
    <property type="entry name" value="Sod_Ni"/>
    <property type="match status" value="1"/>
</dbReference>
<keyword evidence="1" id="KW-0732">Signal</keyword>
<gene>
    <name evidence="2" type="ORF">HG15A2_00260</name>
</gene>
<dbReference type="AlphaFoldDB" id="A0A517MPF5"/>
<dbReference type="KEGG" id="amob:HG15A2_00260"/>
<proteinExistence type="predicted"/>
<dbReference type="Proteomes" id="UP000319852">
    <property type="component" value="Chromosome"/>
</dbReference>
<evidence type="ECO:0000313" key="2">
    <source>
        <dbReference type="EMBL" id="QDS96768.1"/>
    </source>
</evidence>
<evidence type="ECO:0000256" key="1">
    <source>
        <dbReference type="SAM" id="SignalP"/>
    </source>
</evidence>
<dbReference type="RefSeq" id="WP_145056645.1">
    <property type="nucleotide sequence ID" value="NZ_CP036263.1"/>
</dbReference>
<reference evidence="2 3" key="1">
    <citation type="submission" date="2019-02" db="EMBL/GenBank/DDBJ databases">
        <title>Deep-cultivation of Planctomycetes and their phenomic and genomic characterization uncovers novel biology.</title>
        <authorList>
            <person name="Wiegand S."/>
            <person name="Jogler M."/>
            <person name="Boedeker C."/>
            <person name="Pinto D."/>
            <person name="Vollmers J."/>
            <person name="Rivas-Marin E."/>
            <person name="Kohn T."/>
            <person name="Peeters S.H."/>
            <person name="Heuer A."/>
            <person name="Rast P."/>
            <person name="Oberbeckmann S."/>
            <person name="Bunk B."/>
            <person name="Jeske O."/>
            <person name="Meyerdierks A."/>
            <person name="Storesund J.E."/>
            <person name="Kallscheuer N."/>
            <person name="Luecker S."/>
            <person name="Lage O.M."/>
            <person name="Pohl T."/>
            <person name="Merkel B.J."/>
            <person name="Hornburger P."/>
            <person name="Mueller R.-W."/>
            <person name="Bruemmer F."/>
            <person name="Labrenz M."/>
            <person name="Spormann A.M."/>
            <person name="Op den Camp H."/>
            <person name="Overmann J."/>
            <person name="Amann R."/>
            <person name="Jetten M.S.M."/>
            <person name="Mascher T."/>
            <person name="Medema M.H."/>
            <person name="Devos D.P."/>
            <person name="Kaster A.-K."/>
            <person name="Ovreas L."/>
            <person name="Rohde M."/>
            <person name="Galperin M.Y."/>
            <person name="Jogler C."/>
        </authorList>
    </citation>
    <scope>NUCLEOTIDE SEQUENCE [LARGE SCALE GENOMIC DNA]</scope>
    <source>
        <strain evidence="2 3">HG15A2</strain>
    </source>
</reference>